<evidence type="ECO:0000313" key="12">
    <source>
        <dbReference type="EMBL" id="SDL66950.1"/>
    </source>
</evidence>
<dbReference type="PANTHER" id="PTHR30538:SF0">
    <property type="entry name" value="L-LYSINE 2,3-AMINOMUTASE AQ_1632-RELATED"/>
    <property type="match status" value="1"/>
</dbReference>
<sequence>MLETRKKETIAPNTDWSRIDWREELKNNVTNVDELKKYVTLSAEEEADMRRIVDNHPMNIPRYYLDLVDTGNPQDPIRKMCVPEADELIVAGAMGETTGDPYGDDKHDKGNGILHKYSYTALVVATEYCSMYCRHCFRKRMVGLPNEQTVQNFRGAARYIAEHPEITNVVISGGDPFLLPNEVLRPMLDALRGIPHLNYVRIGSRAPVVFPMRFFDEELLELLADFNQHKALYVPTHFNHPNEMTPVARQAVQNLRSAGITVNNQAVFLRGVNDDEDTLVELMNGLLRMGVSPYYLYQCMPVSRVRHHFQVPLKEGIDIIDRARRRMDGYAKRFKFILGHDIGKLEVCGRIDDKVFFKQLHARPGHREEASRMLVRQLTDSGGWLDDLPEVEI</sequence>
<dbReference type="GO" id="GO:0046872">
    <property type="term" value="F:metal ion binding"/>
    <property type="evidence" value="ECO:0007669"/>
    <property type="project" value="UniProtKB-KW"/>
</dbReference>
<evidence type="ECO:0000259" key="11">
    <source>
        <dbReference type="PROSITE" id="PS51918"/>
    </source>
</evidence>
<dbReference type="NCBIfam" id="TIGR00238">
    <property type="entry name" value="KamA family radical SAM protein"/>
    <property type="match status" value="1"/>
</dbReference>
<evidence type="ECO:0000256" key="1">
    <source>
        <dbReference type="ARBA" id="ARBA00001933"/>
    </source>
</evidence>
<dbReference type="CDD" id="cd01335">
    <property type="entry name" value="Radical_SAM"/>
    <property type="match status" value="1"/>
</dbReference>
<organism evidence="12 13">
    <name type="scientific">Geoalkalibacter ferrihydriticus</name>
    <dbReference type="NCBI Taxonomy" id="392333"/>
    <lineage>
        <taxon>Bacteria</taxon>
        <taxon>Pseudomonadati</taxon>
        <taxon>Thermodesulfobacteriota</taxon>
        <taxon>Desulfuromonadia</taxon>
        <taxon>Desulfuromonadales</taxon>
        <taxon>Geoalkalibacteraceae</taxon>
        <taxon>Geoalkalibacter</taxon>
    </lineage>
</organism>
<dbReference type="AlphaFoldDB" id="A0A1G9LY51"/>
<dbReference type="RefSeq" id="WP_052445875.1">
    <property type="nucleotide sequence ID" value="NZ_FNGU01000002.1"/>
</dbReference>
<keyword evidence="8" id="KW-0408">Iron</keyword>
<dbReference type="InterPro" id="IPR007197">
    <property type="entry name" value="rSAM"/>
</dbReference>
<dbReference type="SMART" id="SM00729">
    <property type="entry name" value="Elp3"/>
    <property type="match status" value="1"/>
</dbReference>
<dbReference type="OrthoDB" id="9768064at2"/>
<evidence type="ECO:0000256" key="7">
    <source>
        <dbReference type="ARBA" id="ARBA00022898"/>
    </source>
</evidence>
<evidence type="ECO:0000256" key="8">
    <source>
        <dbReference type="ARBA" id="ARBA00023004"/>
    </source>
</evidence>
<feature type="binding site" evidence="10">
    <location>
        <position position="129"/>
    </location>
    <ligand>
        <name>[4Fe-4S] cluster</name>
        <dbReference type="ChEBI" id="CHEBI:49883"/>
        <note>4Fe-4S-S-AdoMet</note>
    </ligand>
</feature>
<keyword evidence="9 10" id="KW-0411">Iron-sulfur</keyword>
<dbReference type="PROSITE" id="PS51918">
    <property type="entry name" value="RADICAL_SAM"/>
    <property type="match status" value="1"/>
</dbReference>
<dbReference type="InterPro" id="IPR006638">
    <property type="entry name" value="Elp3/MiaA/NifB-like_rSAM"/>
</dbReference>
<dbReference type="STRING" id="392333.SAMN05660860_00967"/>
<dbReference type="InterPro" id="IPR013785">
    <property type="entry name" value="Aldolase_TIM"/>
</dbReference>
<evidence type="ECO:0000313" key="13">
    <source>
        <dbReference type="Proteomes" id="UP000182146"/>
    </source>
</evidence>
<feature type="binding site" evidence="10">
    <location>
        <position position="133"/>
    </location>
    <ligand>
        <name>[4Fe-4S] cluster</name>
        <dbReference type="ChEBI" id="CHEBI:49883"/>
        <note>4Fe-4S-S-AdoMet</note>
    </ligand>
</feature>
<dbReference type="SFLD" id="SFLDS00029">
    <property type="entry name" value="Radical_SAM"/>
    <property type="match status" value="1"/>
</dbReference>
<evidence type="ECO:0000256" key="3">
    <source>
        <dbReference type="ARBA" id="ARBA00008703"/>
    </source>
</evidence>
<comment type="cofactor">
    <cofactor evidence="1">
        <name>pyridoxal 5'-phosphate</name>
        <dbReference type="ChEBI" id="CHEBI:597326"/>
    </cofactor>
</comment>
<dbReference type="EMBL" id="FNGU01000002">
    <property type="protein sequence ID" value="SDL66950.1"/>
    <property type="molecule type" value="Genomic_DNA"/>
</dbReference>
<comment type="cofactor">
    <cofactor evidence="2">
        <name>[4Fe-4S] cluster</name>
        <dbReference type="ChEBI" id="CHEBI:49883"/>
    </cofactor>
</comment>
<dbReference type="SFLD" id="SFLDG01070">
    <property type="entry name" value="PLP-dependent"/>
    <property type="match status" value="1"/>
</dbReference>
<keyword evidence="6 10" id="KW-0479">Metal-binding</keyword>
<dbReference type="Pfam" id="PF04055">
    <property type="entry name" value="Radical_SAM"/>
    <property type="match status" value="1"/>
</dbReference>
<evidence type="ECO:0000256" key="2">
    <source>
        <dbReference type="ARBA" id="ARBA00001966"/>
    </source>
</evidence>
<dbReference type="Proteomes" id="UP000182146">
    <property type="component" value="Unassembled WGS sequence"/>
</dbReference>
<dbReference type="PANTHER" id="PTHR30538">
    <property type="entry name" value="LYSINE 2,3-AMINOMUTASE-RELATED"/>
    <property type="match status" value="1"/>
</dbReference>
<evidence type="ECO:0000256" key="9">
    <source>
        <dbReference type="ARBA" id="ARBA00023014"/>
    </source>
</evidence>
<feature type="domain" description="Radical SAM core" evidence="11">
    <location>
        <begin position="115"/>
        <end position="341"/>
    </location>
</feature>
<keyword evidence="5" id="KW-0949">S-adenosyl-L-methionine</keyword>
<keyword evidence="4 10" id="KW-0004">4Fe-4S</keyword>
<reference evidence="12 13" key="1">
    <citation type="submission" date="2016-10" db="EMBL/GenBank/DDBJ databases">
        <authorList>
            <person name="de Groot N.N."/>
        </authorList>
    </citation>
    <scope>NUCLEOTIDE SEQUENCE [LARGE SCALE GENOMIC DNA]</scope>
    <source>
        <strain evidence="12 13">DSM 17813</strain>
    </source>
</reference>
<dbReference type="SUPFAM" id="SSF102114">
    <property type="entry name" value="Radical SAM enzymes"/>
    <property type="match status" value="1"/>
</dbReference>
<evidence type="ECO:0000256" key="4">
    <source>
        <dbReference type="ARBA" id="ARBA00022485"/>
    </source>
</evidence>
<protein>
    <submittedName>
        <fullName evidence="12">KamA family protein</fullName>
    </submittedName>
</protein>
<evidence type="ECO:0000256" key="5">
    <source>
        <dbReference type="ARBA" id="ARBA00022691"/>
    </source>
</evidence>
<name>A0A1G9LY51_9BACT</name>
<dbReference type="GO" id="GO:0051539">
    <property type="term" value="F:4 iron, 4 sulfur cluster binding"/>
    <property type="evidence" value="ECO:0007669"/>
    <property type="project" value="UniProtKB-KW"/>
</dbReference>
<dbReference type="GO" id="GO:0003824">
    <property type="term" value="F:catalytic activity"/>
    <property type="evidence" value="ECO:0007669"/>
    <property type="project" value="InterPro"/>
</dbReference>
<dbReference type="Gene3D" id="3.20.20.70">
    <property type="entry name" value="Aldolase class I"/>
    <property type="match status" value="1"/>
</dbReference>
<dbReference type="Gene3D" id="6.10.140.1170">
    <property type="match status" value="1"/>
</dbReference>
<proteinExistence type="inferred from homology"/>
<dbReference type="PIRSF" id="PIRSF004911">
    <property type="entry name" value="DUF160"/>
    <property type="match status" value="1"/>
</dbReference>
<accession>A0A1G9LY51</accession>
<evidence type="ECO:0000256" key="6">
    <source>
        <dbReference type="ARBA" id="ARBA00022723"/>
    </source>
</evidence>
<evidence type="ECO:0000256" key="10">
    <source>
        <dbReference type="PIRSR" id="PIRSR004911-1"/>
    </source>
</evidence>
<dbReference type="InterPro" id="IPR003739">
    <property type="entry name" value="Lys_aminomutase/Glu_NH3_mut"/>
</dbReference>
<feature type="binding site" evidence="10">
    <location>
        <position position="136"/>
    </location>
    <ligand>
        <name>[4Fe-4S] cluster</name>
        <dbReference type="ChEBI" id="CHEBI:49883"/>
        <note>4Fe-4S-S-AdoMet</note>
    </ligand>
</feature>
<gene>
    <name evidence="12" type="ORF">SAMN05660860_00967</name>
</gene>
<dbReference type="InterPro" id="IPR058240">
    <property type="entry name" value="rSAM_sf"/>
</dbReference>
<comment type="similarity">
    <text evidence="3">Belongs to the radical SAM superfamily. KamA family.</text>
</comment>
<keyword evidence="7" id="KW-0663">Pyridoxal phosphate</keyword>